<organism evidence="2 3">
    <name type="scientific">Silvimonas amylolytica</name>
    <dbReference type="NCBI Taxonomy" id="449663"/>
    <lineage>
        <taxon>Bacteria</taxon>
        <taxon>Pseudomonadati</taxon>
        <taxon>Pseudomonadota</taxon>
        <taxon>Betaproteobacteria</taxon>
        <taxon>Neisseriales</taxon>
        <taxon>Chitinibacteraceae</taxon>
        <taxon>Silvimonas</taxon>
    </lineage>
</organism>
<protein>
    <recommendedName>
        <fullName evidence="4">DUF502 domain-containing protein</fullName>
    </recommendedName>
</protein>
<dbReference type="EMBL" id="BMLY01000001">
    <property type="protein sequence ID" value="GGP24449.1"/>
    <property type="molecule type" value="Genomic_DNA"/>
</dbReference>
<comment type="caution">
    <text evidence="2">The sequence shown here is derived from an EMBL/GenBank/DDBJ whole genome shotgun (WGS) entry which is preliminary data.</text>
</comment>
<feature type="transmembrane region" description="Helical" evidence="1">
    <location>
        <begin position="12"/>
        <end position="33"/>
    </location>
</feature>
<keyword evidence="1" id="KW-0472">Membrane</keyword>
<evidence type="ECO:0008006" key="4">
    <source>
        <dbReference type="Google" id="ProtNLM"/>
    </source>
</evidence>
<dbReference type="Proteomes" id="UP000621859">
    <property type="component" value="Unassembled WGS sequence"/>
</dbReference>
<dbReference type="PANTHER" id="PTHR31876">
    <property type="entry name" value="COV-LIKE PROTEIN 1"/>
    <property type="match status" value="1"/>
</dbReference>
<proteinExistence type="predicted"/>
<keyword evidence="1" id="KW-0812">Transmembrane</keyword>
<keyword evidence="1" id="KW-1133">Transmembrane helix</keyword>
<evidence type="ECO:0000313" key="2">
    <source>
        <dbReference type="EMBL" id="GGP24449.1"/>
    </source>
</evidence>
<dbReference type="Pfam" id="PF04367">
    <property type="entry name" value="DUF502"/>
    <property type="match status" value="1"/>
</dbReference>
<accession>A0ABQ2PHJ9</accession>
<dbReference type="InterPro" id="IPR007462">
    <property type="entry name" value="COV1-like"/>
</dbReference>
<evidence type="ECO:0000313" key="3">
    <source>
        <dbReference type="Proteomes" id="UP000621859"/>
    </source>
</evidence>
<name>A0ABQ2PHJ9_9NEIS</name>
<keyword evidence="3" id="KW-1185">Reference proteome</keyword>
<evidence type="ECO:0000256" key="1">
    <source>
        <dbReference type="SAM" id="Phobius"/>
    </source>
</evidence>
<dbReference type="RefSeq" id="WP_188687929.1">
    <property type="nucleotide sequence ID" value="NZ_BMLY01000001.1"/>
</dbReference>
<sequence>MIKPGLKTLATTWLAGLLALLPLALTLFLIGWLVGTLNRFVGPGSLIGRVFAALGAPFAAGPAVSWLAGTLVIVIGIFLLGVAVRSGLKKPMARLVDLTLRRIPLFNSLYNLADRFVGLLDKSQTKEADIGAMSPVWCFFGGDGVAVLGLLPNPQPVDLNGRDYLAVLVPTAPIPIGGGLLYVPSDWVKPAQIGVDRLTSIYVSMGITPPPPLRNNLQST</sequence>
<gene>
    <name evidence="2" type="ORF">GCM10010971_02680</name>
</gene>
<dbReference type="PANTHER" id="PTHR31876:SF26">
    <property type="entry name" value="PROTEIN LIKE COV 2"/>
    <property type="match status" value="1"/>
</dbReference>
<feature type="transmembrane region" description="Helical" evidence="1">
    <location>
        <begin position="66"/>
        <end position="84"/>
    </location>
</feature>
<reference evidence="3" key="1">
    <citation type="journal article" date="2019" name="Int. J. Syst. Evol. Microbiol.">
        <title>The Global Catalogue of Microorganisms (GCM) 10K type strain sequencing project: providing services to taxonomists for standard genome sequencing and annotation.</title>
        <authorList>
            <consortium name="The Broad Institute Genomics Platform"/>
            <consortium name="The Broad Institute Genome Sequencing Center for Infectious Disease"/>
            <person name="Wu L."/>
            <person name="Ma J."/>
        </authorList>
    </citation>
    <scope>NUCLEOTIDE SEQUENCE [LARGE SCALE GENOMIC DNA]</scope>
    <source>
        <strain evidence="3">CGMCC 1.8860</strain>
    </source>
</reference>